<dbReference type="GeneID" id="115624682"/>
<dbReference type="InterPro" id="IPR010512">
    <property type="entry name" value="DUF1091"/>
</dbReference>
<dbReference type="OrthoDB" id="7830614at2759"/>
<sequence length="156" mass="18267">MRFKNITCESKDASTISVAYCFVGSLNVHENYISLRYSLLKNETVDKLVLQVQLMRKVSTWNPYLYAIKIDMCKFWKHRYNYLAKLIISFLDGHTNMNHSCPYKNETYLTIDNVTNIEVSEKIAHLPLPKGRYALHTTFQANNVTRAQTNIFFEMI</sequence>
<organism evidence="1 2">
    <name type="scientific">Drosophila lebanonensis</name>
    <name type="common">Fruit fly</name>
    <name type="synonym">Scaptodrosophila lebanonensis</name>
    <dbReference type="NCBI Taxonomy" id="7225"/>
    <lineage>
        <taxon>Eukaryota</taxon>
        <taxon>Metazoa</taxon>
        <taxon>Ecdysozoa</taxon>
        <taxon>Arthropoda</taxon>
        <taxon>Hexapoda</taxon>
        <taxon>Insecta</taxon>
        <taxon>Pterygota</taxon>
        <taxon>Neoptera</taxon>
        <taxon>Endopterygota</taxon>
        <taxon>Diptera</taxon>
        <taxon>Brachycera</taxon>
        <taxon>Muscomorpha</taxon>
        <taxon>Ephydroidea</taxon>
        <taxon>Drosophilidae</taxon>
        <taxon>Scaptodrosophila</taxon>
    </lineage>
</organism>
<accession>A0A6J2TF56</accession>
<dbReference type="Pfam" id="PF06477">
    <property type="entry name" value="DUF1091"/>
    <property type="match status" value="1"/>
</dbReference>
<reference evidence="2" key="1">
    <citation type="submission" date="2025-08" db="UniProtKB">
        <authorList>
            <consortium name="RefSeq"/>
        </authorList>
    </citation>
    <scope>IDENTIFICATION</scope>
    <source>
        <strain evidence="2">11010-0011.00</strain>
        <tissue evidence="2">Whole body</tissue>
    </source>
</reference>
<dbReference type="PANTHER" id="PTHR20898:SF0">
    <property type="entry name" value="DAEDALUS ON 3-RELATED"/>
    <property type="match status" value="1"/>
</dbReference>
<protein>
    <submittedName>
        <fullName evidence="2">Uncharacterized protein LOC115624682</fullName>
    </submittedName>
</protein>
<dbReference type="Proteomes" id="UP000504634">
    <property type="component" value="Unplaced"/>
</dbReference>
<name>A0A6J2TF56_DROLE</name>
<evidence type="ECO:0000313" key="1">
    <source>
        <dbReference type="Proteomes" id="UP000504634"/>
    </source>
</evidence>
<dbReference type="SMART" id="SM00697">
    <property type="entry name" value="DM8"/>
    <property type="match status" value="1"/>
</dbReference>
<keyword evidence="1" id="KW-1185">Reference proteome</keyword>
<evidence type="ECO:0000313" key="2">
    <source>
        <dbReference type="RefSeq" id="XP_030375386.1"/>
    </source>
</evidence>
<gene>
    <name evidence="2" type="primary">LOC115624682</name>
</gene>
<dbReference type="AlphaFoldDB" id="A0A6J2TF56"/>
<proteinExistence type="predicted"/>
<dbReference type="RefSeq" id="XP_030375386.1">
    <property type="nucleotide sequence ID" value="XM_030519526.1"/>
</dbReference>
<dbReference type="PANTHER" id="PTHR20898">
    <property type="entry name" value="DAEDALUS ON 3-RELATED-RELATED"/>
    <property type="match status" value="1"/>
</dbReference>